<evidence type="ECO:0000313" key="6">
    <source>
        <dbReference type="Proteomes" id="UP000688137"/>
    </source>
</evidence>
<evidence type="ECO:0000256" key="3">
    <source>
        <dbReference type="SAM" id="Phobius"/>
    </source>
</evidence>
<comment type="caution">
    <text evidence="5">The sequence shown here is derived from an EMBL/GenBank/DDBJ whole genome shotgun (WGS) entry which is preliminary data.</text>
</comment>
<gene>
    <name evidence="5" type="ORF">PPRIM_AZ9-3.1.T0090079</name>
</gene>
<organism evidence="5 6">
    <name type="scientific">Paramecium primaurelia</name>
    <dbReference type="NCBI Taxonomy" id="5886"/>
    <lineage>
        <taxon>Eukaryota</taxon>
        <taxon>Sar</taxon>
        <taxon>Alveolata</taxon>
        <taxon>Ciliophora</taxon>
        <taxon>Intramacronucleata</taxon>
        <taxon>Oligohymenophorea</taxon>
        <taxon>Peniculida</taxon>
        <taxon>Parameciidae</taxon>
        <taxon>Paramecium</taxon>
    </lineage>
</organism>
<keyword evidence="3" id="KW-1133">Transmembrane helix</keyword>
<dbReference type="Pfam" id="PF10256">
    <property type="entry name" value="Erf4"/>
    <property type="match status" value="1"/>
</dbReference>
<protein>
    <recommendedName>
        <fullName evidence="4">Golgin subfamily A member 7/ERF4 domain-containing protein</fullName>
    </recommendedName>
</protein>
<evidence type="ECO:0000259" key="4">
    <source>
        <dbReference type="Pfam" id="PF10256"/>
    </source>
</evidence>
<dbReference type="GO" id="GO:0016020">
    <property type="term" value="C:membrane"/>
    <property type="evidence" value="ECO:0007669"/>
    <property type="project" value="UniProtKB-SubCell"/>
</dbReference>
<accession>A0A8S1JRA4</accession>
<evidence type="ECO:0000256" key="1">
    <source>
        <dbReference type="ARBA" id="ARBA00004370"/>
    </source>
</evidence>
<evidence type="ECO:0000313" key="5">
    <source>
        <dbReference type="EMBL" id="CAD8045054.1"/>
    </source>
</evidence>
<comment type="subcellular location">
    <subcellularLocation>
        <location evidence="1">Membrane</location>
    </subcellularLocation>
</comment>
<proteinExistence type="predicted"/>
<feature type="domain" description="Golgin subfamily A member 7/ERF4" evidence="4">
    <location>
        <begin position="58"/>
        <end position="137"/>
    </location>
</feature>
<reference evidence="5" key="1">
    <citation type="submission" date="2021-01" db="EMBL/GenBank/DDBJ databases">
        <authorList>
            <consortium name="Genoscope - CEA"/>
            <person name="William W."/>
        </authorList>
    </citation>
    <scope>NUCLEOTIDE SEQUENCE</scope>
</reference>
<evidence type="ECO:0000256" key="2">
    <source>
        <dbReference type="ARBA" id="ARBA00023136"/>
    </source>
</evidence>
<name>A0A8S1JRA4_PARPR</name>
<feature type="transmembrane region" description="Helical" evidence="3">
    <location>
        <begin position="94"/>
        <end position="114"/>
    </location>
</feature>
<dbReference type="EMBL" id="CAJJDM010000006">
    <property type="protein sequence ID" value="CAD8045054.1"/>
    <property type="molecule type" value="Genomic_DNA"/>
</dbReference>
<keyword evidence="2 3" id="KW-0472">Membrane</keyword>
<dbReference type="AlphaFoldDB" id="A0A8S1JRA4"/>
<keyword evidence="3" id="KW-0812">Transmembrane</keyword>
<dbReference type="InterPro" id="IPR019383">
    <property type="entry name" value="Golgin_A_7/ERF4"/>
</dbReference>
<keyword evidence="6" id="KW-1185">Reference proteome</keyword>
<dbReference type="Proteomes" id="UP000688137">
    <property type="component" value="Unassembled WGS sequence"/>
</dbReference>
<sequence>MSYESCDLQTDSRYPFDPRANAFELAKMENIRRKQHPLILITRVKSNGIHYFIGPSKSYSNEYPIELEPYISKEDFEAFINEVNNVIIKYWPCFFTFILAFGFSIVSCFLSLYLPRVCIEDVERFLGYVLERWNEGWEEKMIKVEYKRNLFNSELQFYKL</sequence>